<keyword evidence="3" id="KW-0145">Chemotaxis</keyword>
<dbReference type="SUPFAM" id="SSF103190">
    <property type="entry name" value="Sensory domain-like"/>
    <property type="match status" value="1"/>
</dbReference>
<keyword evidence="6 10" id="KW-0472">Membrane</keyword>
<evidence type="ECO:0000256" key="3">
    <source>
        <dbReference type="ARBA" id="ARBA00022500"/>
    </source>
</evidence>
<dbReference type="InterPro" id="IPR033479">
    <property type="entry name" value="dCache_1"/>
</dbReference>
<dbReference type="RefSeq" id="WP_089282415.1">
    <property type="nucleotide sequence ID" value="NZ_FZOJ01000006.1"/>
</dbReference>
<accession>A0A239CXN7</accession>
<dbReference type="PANTHER" id="PTHR32089:SF112">
    <property type="entry name" value="LYSOZYME-LIKE PROTEIN-RELATED"/>
    <property type="match status" value="1"/>
</dbReference>
<dbReference type="Pfam" id="PF00672">
    <property type="entry name" value="HAMP"/>
    <property type="match status" value="1"/>
</dbReference>
<comment type="similarity">
    <text evidence="8">Belongs to the methyl-accepting chemotaxis (MCP) protein family.</text>
</comment>
<dbReference type="GO" id="GO:0007165">
    <property type="term" value="P:signal transduction"/>
    <property type="evidence" value="ECO:0007669"/>
    <property type="project" value="UniProtKB-KW"/>
</dbReference>
<dbReference type="PROSITE" id="PS50111">
    <property type="entry name" value="CHEMOTAXIS_TRANSDUC_2"/>
    <property type="match status" value="1"/>
</dbReference>
<evidence type="ECO:0000256" key="6">
    <source>
        <dbReference type="ARBA" id="ARBA00023136"/>
    </source>
</evidence>
<keyword evidence="4 10" id="KW-0812">Transmembrane</keyword>
<dbReference type="SMART" id="SM00304">
    <property type="entry name" value="HAMP"/>
    <property type="match status" value="1"/>
</dbReference>
<keyword evidence="2" id="KW-1003">Cell membrane</keyword>
<dbReference type="PROSITE" id="PS50885">
    <property type="entry name" value="HAMP"/>
    <property type="match status" value="1"/>
</dbReference>
<dbReference type="InterPro" id="IPR003660">
    <property type="entry name" value="HAMP_dom"/>
</dbReference>
<dbReference type="InterPro" id="IPR004089">
    <property type="entry name" value="MCPsignal_dom"/>
</dbReference>
<evidence type="ECO:0000256" key="7">
    <source>
        <dbReference type="ARBA" id="ARBA00023224"/>
    </source>
</evidence>
<evidence type="ECO:0000256" key="5">
    <source>
        <dbReference type="ARBA" id="ARBA00022989"/>
    </source>
</evidence>
<dbReference type="Gene3D" id="6.10.340.10">
    <property type="match status" value="1"/>
</dbReference>
<gene>
    <name evidence="13" type="ORF">SAMN05446037_1006177</name>
</gene>
<dbReference type="Pfam" id="PF02743">
    <property type="entry name" value="dCache_1"/>
    <property type="match status" value="1"/>
</dbReference>
<keyword evidence="14" id="KW-1185">Reference proteome</keyword>
<evidence type="ECO:0000313" key="13">
    <source>
        <dbReference type="EMBL" id="SNS24103.1"/>
    </source>
</evidence>
<keyword evidence="7 9" id="KW-0807">Transducer</keyword>
<dbReference type="PANTHER" id="PTHR32089">
    <property type="entry name" value="METHYL-ACCEPTING CHEMOTAXIS PROTEIN MCPB"/>
    <property type="match status" value="1"/>
</dbReference>
<dbReference type="EMBL" id="FZOJ01000006">
    <property type="protein sequence ID" value="SNS24103.1"/>
    <property type="molecule type" value="Genomic_DNA"/>
</dbReference>
<feature type="transmembrane region" description="Helical" evidence="10">
    <location>
        <begin position="315"/>
        <end position="333"/>
    </location>
</feature>
<evidence type="ECO:0000256" key="10">
    <source>
        <dbReference type="SAM" id="Phobius"/>
    </source>
</evidence>
<keyword evidence="5 10" id="KW-1133">Transmembrane helix</keyword>
<dbReference type="Proteomes" id="UP000198304">
    <property type="component" value="Unassembled WGS sequence"/>
</dbReference>
<dbReference type="GO" id="GO:0005886">
    <property type="term" value="C:plasma membrane"/>
    <property type="evidence" value="ECO:0007669"/>
    <property type="project" value="UniProtKB-SubCell"/>
</dbReference>
<evidence type="ECO:0000256" key="1">
    <source>
        <dbReference type="ARBA" id="ARBA00004651"/>
    </source>
</evidence>
<evidence type="ECO:0000259" key="11">
    <source>
        <dbReference type="PROSITE" id="PS50111"/>
    </source>
</evidence>
<dbReference type="Pfam" id="PF00015">
    <property type="entry name" value="MCPsignal"/>
    <property type="match status" value="1"/>
</dbReference>
<dbReference type="AlphaFoldDB" id="A0A239CXN7"/>
<dbReference type="OrthoDB" id="9765776at2"/>
<dbReference type="Gene3D" id="1.10.287.950">
    <property type="entry name" value="Methyl-accepting chemotaxis protein"/>
    <property type="match status" value="1"/>
</dbReference>
<evidence type="ECO:0000256" key="2">
    <source>
        <dbReference type="ARBA" id="ARBA00022475"/>
    </source>
</evidence>
<protein>
    <submittedName>
        <fullName evidence="13">Methyl-accepting chemotaxis sensory transducer with Cache sensor</fullName>
    </submittedName>
</protein>
<evidence type="ECO:0000313" key="14">
    <source>
        <dbReference type="Proteomes" id="UP000198304"/>
    </source>
</evidence>
<dbReference type="CDD" id="cd11386">
    <property type="entry name" value="MCP_signal"/>
    <property type="match status" value="1"/>
</dbReference>
<dbReference type="SUPFAM" id="SSF58104">
    <property type="entry name" value="Methyl-accepting chemotaxis protein (MCP) signaling domain"/>
    <property type="match status" value="1"/>
</dbReference>
<evidence type="ECO:0000259" key="12">
    <source>
        <dbReference type="PROSITE" id="PS50885"/>
    </source>
</evidence>
<dbReference type="GO" id="GO:0006935">
    <property type="term" value="P:chemotaxis"/>
    <property type="evidence" value="ECO:0007669"/>
    <property type="project" value="UniProtKB-KW"/>
</dbReference>
<feature type="transmembrane region" description="Helical" evidence="10">
    <location>
        <begin position="6"/>
        <end position="30"/>
    </location>
</feature>
<dbReference type="Gene3D" id="3.30.450.20">
    <property type="entry name" value="PAS domain"/>
    <property type="match status" value="2"/>
</dbReference>
<feature type="domain" description="HAMP" evidence="12">
    <location>
        <begin position="335"/>
        <end position="387"/>
    </location>
</feature>
<reference evidence="14" key="1">
    <citation type="submission" date="2017-06" db="EMBL/GenBank/DDBJ databases">
        <authorList>
            <person name="Varghese N."/>
            <person name="Submissions S."/>
        </authorList>
    </citation>
    <scope>NUCLEOTIDE SEQUENCE [LARGE SCALE GENOMIC DNA]</scope>
    <source>
        <strain evidence="14">SCA</strain>
    </source>
</reference>
<name>A0A239CXN7_9FIRM</name>
<evidence type="ECO:0000256" key="8">
    <source>
        <dbReference type="ARBA" id="ARBA00029447"/>
    </source>
</evidence>
<dbReference type="CDD" id="cd06225">
    <property type="entry name" value="HAMP"/>
    <property type="match status" value="1"/>
</dbReference>
<proteinExistence type="inferred from homology"/>
<feature type="domain" description="Methyl-accepting transducer" evidence="11">
    <location>
        <begin position="406"/>
        <end position="670"/>
    </location>
</feature>
<dbReference type="CDD" id="cd18773">
    <property type="entry name" value="PDC1_HK_sensor"/>
    <property type="match status" value="1"/>
</dbReference>
<comment type="subcellular location">
    <subcellularLocation>
        <location evidence="1">Cell membrane</location>
        <topology evidence="1">Multi-pass membrane protein</topology>
    </subcellularLocation>
</comment>
<dbReference type="SMART" id="SM00283">
    <property type="entry name" value="MA"/>
    <property type="match status" value="1"/>
</dbReference>
<evidence type="ECO:0000256" key="9">
    <source>
        <dbReference type="PROSITE-ProRule" id="PRU00284"/>
    </source>
</evidence>
<organism evidence="13 14">
    <name type="scientific">Anaerovirgula multivorans</name>
    <dbReference type="NCBI Taxonomy" id="312168"/>
    <lineage>
        <taxon>Bacteria</taxon>
        <taxon>Bacillati</taxon>
        <taxon>Bacillota</taxon>
        <taxon>Clostridia</taxon>
        <taxon>Peptostreptococcales</taxon>
        <taxon>Natronincolaceae</taxon>
        <taxon>Anaerovirgula</taxon>
    </lineage>
</organism>
<dbReference type="InterPro" id="IPR029151">
    <property type="entry name" value="Sensor-like_sf"/>
</dbReference>
<evidence type="ECO:0000256" key="4">
    <source>
        <dbReference type="ARBA" id="ARBA00022692"/>
    </source>
</evidence>
<sequence>MKSIKTQLIIVTLLLVIIPFLISNGINYFFVSNELEAHIENQSVLTANSVSEYVTGFLVNSYSITDMLANSNDIYNFAPEEQEKLLVDTIKRYPFFDLLFIQGTDGMQTARSSGDLGDRSNRWWFIRAMDEKQPFITKSYYSVAGNIAVTSVIMPIYDETNNLVGIMGSDIKLDAIQNLIDEKNEGTNQYTYVIDSDGVVIAHPDQTQVKNLYNYLESNSTVLVEDSNGNVVTDTQGNQETEIQEIQVPVELRDMIERALAGQSGVGEYIDNEGNLVISAYATISLPGDSGNWAVITTEHKADAFLAIRDLQKRTLGIMLALILIVILASYFISNSLTNPLVKLNEAFFKAAKGDLTVRAEVKSNNEIGQASKNFNTMIENISELIKEVKNSSKVVFESSNSLTDITSQTNTATTEVATAIEEIAKSAGEQAKDAEMSAMKITELSNNIEMVIHSVEHINNISKETNNLSTKGLNIVNALIASAKDTSDSSKEINGAVLRVDESSGKIGVITETIGEIAEKTNLLALNAAIEAARAGEHGKGFAVVAEEVRKLAEQSATAVSEIKELIDNIQTQSKTAVEAMDKSKVIMKDQDDAVIGTENIFNEITSSIKLIMEKLSEIEKYNNDMDLKKDEFVDMIHTISSISQQTSAATQQVSASTEEQLAAIEEVANYSLNLNSLADNLKKAVEKFIV</sequence>